<gene>
    <name evidence="1" type="ORF">UV05_C0001G0002</name>
</gene>
<evidence type="ECO:0000313" key="2">
    <source>
        <dbReference type="Proteomes" id="UP000034875"/>
    </source>
</evidence>
<comment type="caution">
    <text evidence="1">The sequence shown here is derived from an EMBL/GenBank/DDBJ whole genome shotgun (WGS) entry which is preliminary data.</text>
</comment>
<accession>A0A0G0Z7N3</accession>
<dbReference type="EMBL" id="LCCZ01000001">
    <property type="protein sequence ID" value="KKS44742.1"/>
    <property type="molecule type" value="Genomic_DNA"/>
</dbReference>
<evidence type="ECO:0000313" key="1">
    <source>
        <dbReference type="EMBL" id="KKS44742.1"/>
    </source>
</evidence>
<name>A0A0G0Z7N3_9BACT</name>
<proteinExistence type="predicted"/>
<protein>
    <submittedName>
        <fullName evidence="1">Uncharacterized protein</fullName>
    </submittedName>
</protein>
<dbReference type="Proteomes" id="UP000034875">
    <property type="component" value="Unassembled WGS sequence"/>
</dbReference>
<dbReference type="AlphaFoldDB" id="A0A0G0Z7N3"/>
<sequence>MESPEEDIDDICGDSIDPVDPEAWNDDNSVKLVDKNGVEDSVLNDWGVIEGVSVKGVDSLNTLSFNEDKVLGVAVDVDGFVSATGVEVGVIEFVILATGKTPVGTVGSTVCNGLDGFVVASGRVGAVVFWGAVGETTLIFGDEVTLMLPDGVIKSTWPLDILPVVVESEPRALPKSKLRPPAWY</sequence>
<organism evidence="1 2">
    <name type="scientific">candidate division CPR1 bacterium GW2011_GWA2_42_17</name>
    <dbReference type="NCBI Taxonomy" id="1618341"/>
    <lineage>
        <taxon>Bacteria</taxon>
        <taxon>candidate division CPR1</taxon>
    </lineage>
</organism>
<reference evidence="1 2" key="1">
    <citation type="journal article" date="2015" name="Nature">
        <title>rRNA introns, odd ribosomes, and small enigmatic genomes across a large radiation of phyla.</title>
        <authorList>
            <person name="Brown C.T."/>
            <person name="Hug L.A."/>
            <person name="Thomas B.C."/>
            <person name="Sharon I."/>
            <person name="Castelle C.J."/>
            <person name="Singh A."/>
            <person name="Wilkins M.J."/>
            <person name="Williams K.H."/>
            <person name="Banfield J.F."/>
        </authorList>
    </citation>
    <scope>NUCLEOTIDE SEQUENCE [LARGE SCALE GENOMIC DNA]</scope>
</reference>